<evidence type="ECO:0000313" key="6">
    <source>
        <dbReference type="EMBL" id="GFO60658.1"/>
    </source>
</evidence>
<name>A0A6V8MKY4_9BACT</name>
<evidence type="ECO:0000256" key="1">
    <source>
        <dbReference type="ARBA" id="ARBA00022801"/>
    </source>
</evidence>
<dbReference type="InterPro" id="IPR035909">
    <property type="entry name" value="CheB_C"/>
</dbReference>
<protein>
    <recommendedName>
        <fullName evidence="2">protein-glutamate methylesterase</fullName>
        <ecNumber evidence="2">3.1.1.61</ecNumber>
    </recommendedName>
</protein>
<dbReference type="GO" id="GO:0008984">
    <property type="term" value="F:protein-glutamate methylesterase activity"/>
    <property type="evidence" value="ECO:0007669"/>
    <property type="project" value="UniProtKB-EC"/>
</dbReference>
<feature type="active site" evidence="4">
    <location>
        <position position="38"/>
    </location>
</feature>
<gene>
    <name evidence="6" type="primary">cheB64H-2</name>
    <name evidence="6" type="ORF">GMST_29830</name>
</gene>
<dbReference type="PANTHER" id="PTHR42872:SF3">
    <property type="entry name" value="PROTEIN-GLUTAMATE METHYLESTERASE_PROTEIN-GLUTAMINE GLUTAMINASE 1"/>
    <property type="match status" value="1"/>
</dbReference>
<evidence type="ECO:0000313" key="7">
    <source>
        <dbReference type="Proteomes" id="UP000556026"/>
    </source>
</evidence>
<dbReference type="GO" id="GO:0000156">
    <property type="term" value="F:phosphorelay response regulator activity"/>
    <property type="evidence" value="ECO:0007669"/>
    <property type="project" value="InterPro"/>
</dbReference>
<dbReference type="GO" id="GO:0006935">
    <property type="term" value="P:chemotaxis"/>
    <property type="evidence" value="ECO:0007669"/>
    <property type="project" value="UniProtKB-UniRule"/>
</dbReference>
<organism evidence="6 7">
    <name type="scientific">Geomonas silvestris</name>
    <dbReference type="NCBI Taxonomy" id="2740184"/>
    <lineage>
        <taxon>Bacteria</taxon>
        <taxon>Pseudomonadati</taxon>
        <taxon>Thermodesulfobacteriota</taxon>
        <taxon>Desulfuromonadia</taxon>
        <taxon>Geobacterales</taxon>
        <taxon>Geobacteraceae</taxon>
        <taxon>Geomonas</taxon>
    </lineage>
</organism>
<dbReference type="CDD" id="cd16432">
    <property type="entry name" value="CheB_Rec"/>
    <property type="match status" value="1"/>
</dbReference>
<dbReference type="EC" id="3.1.1.61" evidence="2"/>
<dbReference type="Pfam" id="PF01339">
    <property type="entry name" value="CheB_methylest"/>
    <property type="match status" value="1"/>
</dbReference>
<evidence type="ECO:0000256" key="3">
    <source>
        <dbReference type="ARBA" id="ARBA00048267"/>
    </source>
</evidence>
<keyword evidence="4" id="KW-0145">Chemotaxis</keyword>
<keyword evidence="1 4" id="KW-0378">Hydrolase</keyword>
<accession>A0A6V8MKY4</accession>
<feature type="domain" description="CheB-type methylesterase" evidence="5">
    <location>
        <begin position="1"/>
        <end position="189"/>
    </location>
</feature>
<evidence type="ECO:0000256" key="2">
    <source>
        <dbReference type="ARBA" id="ARBA00039140"/>
    </source>
</evidence>
<feature type="active site" evidence="4">
    <location>
        <position position="12"/>
    </location>
</feature>
<comment type="caution">
    <text evidence="6">The sequence shown here is derived from an EMBL/GenBank/DDBJ whole genome shotgun (WGS) entry which is preliminary data.</text>
</comment>
<sequence length="189" mass="20138">MKAKNIVVIGVSTGGPMTLKTLFSELPPLDAAFLVVLHITPEMDFRIAQGIAASASMPAELARDAEFMKAGHIYLAPGGYHLKVEGNHRFALYTGPRVNYVQPSVDVTMFSFTRQSAGQLIGVILTGMGRDGALGLKHMKDIGATTIAQDQKSSVIYGMPKAALETGAVDYVLPPLGIAAKLVELLGRR</sequence>
<dbReference type="PANTHER" id="PTHR42872">
    <property type="entry name" value="PROTEIN-GLUTAMATE METHYLESTERASE/PROTEIN-GLUTAMINE GLUTAMINASE"/>
    <property type="match status" value="1"/>
</dbReference>
<evidence type="ECO:0000259" key="5">
    <source>
        <dbReference type="PROSITE" id="PS50122"/>
    </source>
</evidence>
<evidence type="ECO:0000256" key="4">
    <source>
        <dbReference type="PROSITE-ProRule" id="PRU00050"/>
    </source>
</evidence>
<dbReference type="InterPro" id="IPR000673">
    <property type="entry name" value="Sig_transdc_resp-reg_Me-estase"/>
</dbReference>
<keyword evidence="7" id="KW-1185">Reference proteome</keyword>
<dbReference type="Proteomes" id="UP000556026">
    <property type="component" value="Unassembled WGS sequence"/>
</dbReference>
<reference evidence="7" key="1">
    <citation type="submission" date="2020-06" db="EMBL/GenBank/DDBJ databases">
        <title>Draft genomic sequence of Geomonas sp. Red330.</title>
        <authorList>
            <person name="Itoh H."/>
            <person name="Zhenxing X."/>
            <person name="Ushijima N."/>
            <person name="Masuda Y."/>
            <person name="Shiratori Y."/>
            <person name="Senoo K."/>
        </authorList>
    </citation>
    <scope>NUCLEOTIDE SEQUENCE [LARGE SCALE GENOMIC DNA]</scope>
    <source>
        <strain evidence="7">Red330</strain>
    </source>
</reference>
<dbReference type="EMBL" id="BLXX01000009">
    <property type="protein sequence ID" value="GFO60658.1"/>
    <property type="molecule type" value="Genomic_DNA"/>
</dbReference>
<proteinExistence type="predicted"/>
<comment type="catalytic activity">
    <reaction evidence="3">
        <text>[protein]-L-glutamate 5-O-methyl ester + H2O = L-glutamyl-[protein] + methanol + H(+)</text>
        <dbReference type="Rhea" id="RHEA:23236"/>
        <dbReference type="Rhea" id="RHEA-COMP:10208"/>
        <dbReference type="Rhea" id="RHEA-COMP:10311"/>
        <dbReference type="ChEBI" id="CHEBI:15377"/>
        <dbReference type="ChEBI" id="CHEBI:15378"/>
        <dbReference type="ChEBI" id="CHEBI:17790"/>
        <dbReference type="ChEBI" id="CHEBI:29973"/>
        <dbReference type="ChEBI" id="CHEBI:82795"/>
        <dbReference type="EC" id="3.1.1.61"/>
    </reaction>
</comment>
<dbReference type="RefSeq" id="WP_183355468.1">
    <property type="nucleotide sequence ID" value="NZ_BLXX01000009.1"/>
</dbReference>
<dbReference type="AlphaFoldDB" id="A0A6V8MKY4"/>
<dbReference type="Gene3D" id="3.40.50.180">
    <property type="entry name" value="Methylesterase CheB, C-terminal domain"/>
    <property type="match status" value="1"/>
</dbReference>
<feature type="active site" evidence="4">
    <location>
        <position position="131"/>
    </location>
</feature>
<dbReference type="SUPFAM" id="SSF52738">
    <property type="entry name" value="Methylesterase CheB, C-terminal domain"/>
    <property type="match status" value="1"/>
</dbReference>
<dbReference type="PROSITE" id="PS50122">
    <property type="entry name" value="CHEB"/>
    <property type="match status" value="1"/>
</dbReference>
<dbReference type="GO" id="GO:0005737">
    <property type="term" value="C:cytoplasm"/>
    <property type="evidence" value="ECO:0007669"/>
    <property type="project" value="InterPro"/>
</dbReference>